<evidence type="ECO:0000313" key="3">
    <source>
        <dbReference type="Proteomes" id="UP001237642"/>
    </source>
</evidence>
<dbReference type="EMBL" id="JAUIZM010000022">
    <property type="protein sequence ID" value="KAK1351924.1"/>
    <property type="molecule type" value="Genomic_DNA"/>
</dbReference>
<accession>A0AAD8GP68</accession>
<sequence>MSGVWVFKNGVVRLVENPGADSLDGSRHRKMLVHVSSNEAITSYAVLERKLMMLGWERYYDDPDLLQFHKRSTVHLISLPKDFNKFKSMHMYDIVVKNRNVFEVRDMR</sequence>
<proteinExistence type="inferred from homology"/>
<gene>
    <name evidence="2" type="ORF">POM88_053929</name>
</gene>
<dbReference type="GO" id="GO:0009909">
    <property type="term" value="P:regulation of flower development"/>
    <property type="evidence" value="ECO:0007669"/>
    <property type="project" value="InterPro"/>
</dbReference>
<protein>
    <submittedName>
        <fullName evidence="2">Flowering-promoting factor 1-like protein 3</fullName>
    </submittedName>
</protein>
<keyword evidence="3" id="KW-1185">Reference proteome</keyword>
<comment type="caution">
    <text evidence="2">The sequence shown here is derived from an EMBL/GenBank/DDBJ whole genome shotgun (WGS) entry which is preliminary data.</text>
</comment>
<dbReference type="InterPro" id="IPR039274">
    <property type="entry name" value="FPF1"/>
</dbReference>
<evidence type="ECO:0000256" key="1">
    <source>
        <dbReference type="ARBA" id="ARBA00008013"/>
    </source>
</evidence>
<dbReference type="AlphaFoldDB" id="A0AAD8GP68"/>
<evidence type="ECO:0000313" key="2">
    <source>
        <dbReference type="EMBL" id="KAK1351924.1"/>
    </source>
</evidence>
<reference evidence="2" key="1">
    <citation type="submission" date="2023-02" db="EMBL/GenBank/DDBJ databases">
        <title>Genome of toxic invasive species Heracleum sosnowskyi carries increased number of genes despite the absence of recent whole-genome duplications.</title>
        <authorList>
            <person name="Schelkunov M."/>
            <person name="Shtratnikova V."/>
            <person name="Makarenko M."/>
            <person name="Klepikova A."/>
            <person name="Omelchenko D."/>
            <person name="Novikova G."/>
            <person name="Obukhova E."/>
            <person name="Bogdanov V."/>
            <person name="Penin A."/>
            <person name="Logacheva M."/>
        </authorList>
    </citation>
    <scope>NUCLEOTIDE SEQUENCE</scope>
    <source>
        <strain evidence="2">Hsosn_3</strain>
        <tissue evidence="2">Leaf</tissue>
    </source>
</reference>
<reference evidence="2" key="2">
    <citation type="submission" date="2023-05" db="EMBL/GenBank/DDBJ databases">
        <authorList>
            <person name="Schelkunov M.I."/>
        </authorList>
    </citation>
    <scope>NUCLEOTIDE SEQUENCE</scope>
    <source>
        <strain evidence="2">Hsosn_3</strain>
        <tissue evidence="2">Leaf</tissue>
    </source>
</reference>
<organism evidence="2 3">
    <name type="scientific">Heracleum sosnowskyi</name>
    <dbReference type="NCBI Taxonomy" id="360622"/>
    <lineage>
        <taxon>Eukaryota</taxon>
        <taxon>Viridiplantae</taxon>
        <taxon>Streptophyta</taxon>
        <taxon>Embryophyta</taxon>
        <taxon>Tracheophyta</taxon>
        <taxon>Spermatophyta</taxon>
        <taxon>Magnoliopsida</taxon>
        <taxon>eudicotyledons</taxon>
        <taxon>Gunneridae</taxon>
        <taxon>Pentapetalae</taxon>
        <taxon>asterids</taxon>
        <taxon>campanulids</taxon>
        <taxon>Apiales</taxon>
        <taxon>Apiaceae</taxon>
        <taxon>Apioideae</taxon>
        <taxon>apioid superclade</taxon>
        <taxon>Tordylieae</taxon>
        <taxon>Tordyliinae</taxon>
        <taxon>Heracleum</taxon>
    </lineage>
</organism>
<dbReference type="Proteomes" id="UP001237642">
    <property type="component" value="Unassembled WGS sequence"/>
</dbReference>
<name>A0AAD8GP68_9APIA</name>
<comment type="similarity">
    <text evidence="1">Belongs to the FPF1 family.</text>
</comment>
<dbReference type="PANTHER" id="PTHR33433">
    <property type="entry name" value="FLOWERING-PROMOTING FACTOR 1-LIKE PROTEIN 1"/>
    <property type="match status" value="1"/>
</dbReference>